<keyword evidence="2" id="KW-0004">4Fe-4S</keyword>
<dbReference type="GO" id="GO:0005886">
    <property type="term" value="C:plasma membrane"/>
    <property type="evidence" value="ECO:0007669"/>
    <property type="project" value="TreeGrafter"/>
</dbReference>
<feature type="transmembrane region" description="Helical" evidence="7">
    <location>
        <begin position="74"/>
        <end position="95"/>
    </location>
</feature>
<evidence type="ECO:0000256" key="1">
    <source>
        <dbReference type="ARBA" id="ARBA00022448"/>
    </source>
</evidence>
<feature type="transmembrane region" description="Helical" evidence="7">
    <location>
        <begin position="27"/>
        <end position="45"/>
    </location>
</feature>
<dbReference type="PANTHER" id="PTHR30176">
    <property type="entry name" value="FERREDOXIN-TYPE PROTEIN NAPH"/>
    <property type="match status" value="1"/>
</dbReference>
<comment type="caution">
    <text evidence="11">The sequence shown here is derived from an EMBL/GenBank/DDBJ whole genome shotgun (WGS) entry which is preliminary data.</text>
</comment>
<dbReference type="Gene3D" id="2.60.40.10">
    <property type="entry name" value="Immunoglobulins"/>
    <property type="match status" value="1"/>
</dbReference>
<dbReference type="SUPFAM" id="SSF54862">
    <property type="entry name" value="4Fe-4S ferredoxins"/>
    <property type="match status" value="1"/>
</dbReference>
<keyword evidence="7" id="KW-0812">Transmembrane</keyword>
<dbReference type="GO" id="GO:0051539">
    <property type="term" value="F:4 iron, 4 sulfur cluster binding"/>
    <property type="evidence" value="ECO:0007669"/>
    <property type="project" value="UniProtKB-KW"/>
</dbReference>
<dbReference type="InterPro" id="IPR014116">
    <property type="entry name" value="Cyt_c_oxidase_cbb3_FixG"/>
</dbReference>
<feature type="domain" description="4Fe-4S ferredoxin-type" evidence="9">
    <location>
        <begin position="78"/>
        <end position="116"/>
    </location>
</feature>
<evidence type="ECO:0000256" key="5">
    <source>
        <dbReference type="ARBA" id="ARBA00023004"/>
    </source>
</evidence>
<dbReference type="Pfam" id="PF13746">
    <property type="entry name" value="Fer4_18"/>
    <property type="match status" value="1"/>
</dbReference>
<evidence type="ECO:0000313" key="12">
    <source>
        <dbReference type="Proteomes" id="UP000251800"/>
    </source>
</evidence>
<feature type="domain" description="FixG C-terminal immunoglobulin-like" evidence="8">
    <location>
        <begin position="335"/>
        <end position="449"/>
    </location>
</feature>
<evidence type="ECO:0000256" key="7">
    <source>
        <dbReference type="SAM" id="Phobius"/>
    </source>
</evidence>
<dbReference type="PANTHER" id="PTHR30176:SF3">
    <property type="entry name" value="FERREDOXIN-TYPE PROTEIN NAPH"/>
    <property type="match status" value="1"/>
</dbReference>
<evidence type="ECO:0000259" key="8">
    <source>
        <dbReference type="Pfam" id="PF11614"/>
    </source>
</evidence>
<evidence type="ECO:0000256" key="2">
    <source>
        <dbReference type="ARBA" id="ARBA00022485"/>
    </source>
</evidence>
<evidence type="ECO:0000256" key="3">
    <source>
        <dbReference type="ARBA" id="ARBA00022723"/>
    </source>
</evidence>
<sequence length="451" mass="51107">MSQTPQSLYESAPRIHPRAVWGRFAQWRVIAMLALLGLFYVVPWIRVGGEHIVLFDLAARRFHVFGLTLVPQDLFLLTWLLILAAMTLFLFTTLAGRLWCGYACPQTVWTEAFLWIEHHIEGDRHKRMKLDRAPWTSQKILRRGGKHLAWMLFALFTGVSFVGYFVPVEQVAANLVTLELGGWPLFWTLFYAFATWGNAGFMREQVCKYMCPYARFQSAMFDKDTLIIAYDEQRGEPRKSKARKLSDVLAGDCVDDQMCVQVCPTGIDIRDGLQYECIACAACIDACNHVMDAVGKPRNLIRYTTVNHDAGGRYRLLRGRSIGYGVIWAGLLLGFVALVLLRSSVELDVIRDRKNLYRVIDTQHIENVYTLKVTNKQDGPVRYRISVTGEQSLATISPDAIELAPGETRGLVVGVRAPLLGYRVETMTIELQDATGEVVADRSTNFFRPKQ</sequence>
<evidence type="ECO:0000256" key="6">
    <source>
        <dbReference type="ARBA" id="ARBA00023014"/>
    </source>
</evidence>
<protein>
    <submittedName>
        <fullName evidence="11">Cytochrome c oxidase accessory protein CcoG</fullName>
    </submittedName>
</protein>
<dbReference type="InterPro" id="IPR051684">
    <property type="entry name" value="Electron_Trans/Redox"/>
</dbReference>
<dbReference type="RefSeq" id="WP_109719090.1">
    <property type="nucleotide sequence ID" value="NZ_QEQK01000003.1"/>
</dbReference>
<dbReference type="InterPro" id="IPR013783">
    <property type="entry name" value="Ig-like_fold"/>
</dbReference>
<dbReference type="NCBIfam" id="TIGR02745">
    <property type="entry name" value="ccoG_rdxA_fixG"/>
    <property type="match status" value="1"/>
</dbReference>
<keyword evidence="3" id="KW-0479">Metal-binding</keyword>
<dbReference type="Pfam" id="PF12801">
    <property type="entry name" value="Fer4_5"/>
    <property type="match status" value="1"/>
</dbReference>
<evidence type="ECO:0000259" key="9">
    <source>
        <dbReference type="Pfam" id="PF12801"/>
    </source>
</evidence>
<accession>A0A363UNJ2</accession>
<dbReference type="GO" id="GO:0046872">
    <property type="term" value="F:metal ion binding"/>
    <property type="evidence" value="ECO:0007669"/>
    <property type="project" value="UniProtKB-KW"/>
</dbReference>
<feature type="domain" description="4Fe-4S ferredoxin-type" evidence="10">
    <location>
        <begin position="202"/>
        <end position="304"/>
    </location>
</feature>
<dbReference type="EMBL" id="QEQK01000003">
    <property type="protein sequence ID" value="PWN57009.1"/>
    <property type="molecule type" value="Genomic_DNA"/>
</dbReference>
<dbReference type="OrthoDB" id="9811700at2"/>
<gene>
    <name evidence="11" type="primary">ccoG</name>
    <name evidence="11" type="ORF">DEH80_03460</name>
</gene>
<proteinExistence type="predicted"/>
<organism evidence="11 12">
    <name type="scientific">Abyssibacter profundi</name>
    <dbReference type="NCBI Taxonomy" id="2182787"/>
    <lineage>
        <taxon>Bacteria</taxon>
        <taxon>Pseudomonadati</taxon>
        <taxon>Pseudomonadota</taxon>
        <taxon>Gammaproteobacteria</taxon>
        <taxon>Chromatiales</taxon>
        <taxon>Oceanococcaceae</taxon>
        <taxon>Abyssibacter</taxon>
    </lineage>
</organism>
<keyword evidence="7" id="KW-1133">Transmembrane helix</keyword>
<keyword evidence="5" id="KW-0408">Iron</keyword>
<dbReference type="Pfam" id="PF11614">
    <property type="entry name" value="FixG_C"/>
    <property type="match status" value="1"/>
</dbReference>
<name>A0A363UNJ2_9GAMM</name>
<feature type="transmembrane region" description="Helical" evidence="7">
    <location>
        <begin position="172"/>
        <end position="194"/>
    </location>
</feature>
<feature type="transmembrane region" description="Helical" evidence="7">
    <location>
        <begin position="322"/>
        <end position="341"/>
    </location>
</feature>
<keyword evidence="4" id="KW-0249">Electron transport</keyword>
<evidence type="ECO:0000259" key="10">
    <source>
        <dbReference type="Pfam" id="PF13746"/>
    </source>
</evidence>
<evidence type="ECO:0000313" key="11">
    <source>
        <dbReference type="EMBL" id="PWN57009.1"/>
    </source>
</evidence>
<keyword evidence="6" id="KW-0411">Iron-sulfur</keyword>
<keyword evidence="12" id="KW-1185">Reference proteome</keyword>
<dbReference type="AlphaFoldDB" id="A0A363UNJ2"/>
<evidence type="ECO:0000256" key="4">
    <source>
        <dbReference type="ARBA" id="ARBA00022982"/>
    </source>
</evidence>
<feature type="transmembrane region" description="Helical" evidence="7">
    <location>
        <begin position="148"/>
        <end position="166"/>
    </location>
</feature>
<dbReference type="InterPro" id="IPR032879">
    <property type="entry name" value="FixG_C"/>
</dbReference>
<keyword evidence="7" id="KW-0472">Membrane</keyword>
<keyword evidence="1" id="KW-0813">Transport</keyword>
<reference evidence="11 12" key="1">
    <citation type="submission" date="2018-05" db="EMBL/GenBank/DDBJ databases">
        <title>Abyssibacter profundi OUC007T gen. nov., sp. nov, a marine bacterium isolated from seawater of the Mariana Trench.</title>
        <authorList>
            <person name="Zhou S."/>
        </authorList>
    </citation>
    <scope>NUCLEOTIDE SEQUENCE [LARGE SCALE GENOMIC DNA]</scope>
    <source>
        <strain evidence="11 12">OUC007</strain>
    </source>
</reference>
<dbReference type="InterPro" id="IPR017896">
    <property type="entry name" value="4Fe4S_Fe-S-bd"/>
</dbReference>
<dbReference type="Proteomes" id="UP000251800">
    <property type="component" value="Unassembled WGS sequence"/>
</dbReference>